<dbReference type="PANTHER" id="PTHR43708:SF5">
    <property type="entry name" value="CONSERVED EXPRESSED OXIDOREDUCTASE (EUROFUNG)-RELATED"/>
    <property type="match status" value="1"/>
</dbReference>
<evidence type="ECO:0000313" key="5">
    <source>
        <dbReference type="EMBL" id="GLV61071.1"/>
    </source>
</evidence>
<feature type="domain" description="GFO/IDH/MocA-like oxidoreductase" evidence="4">
    <location>
        <begin position="156"/>
        <end position="276"/>
    </location>
</feature>
<dbReference type="Gene3D" id="3.40.50.720">
    <property type="entry name" value="NAD(P)-binding Rossmann-like Domain"/>
    <property type="match status" value="1"/>
</dbReference>
<dbReference type="EMBL" id="BSRI01000002">
    <property type="protein sequence ID" value="GLV61071.1"/>
    <property type="molecule type" value="Genomic_DNA"/>
</dbReference>
<dbReference type="Pfam" id="PF01408">
    <property type="entry name" value="GFO_IDH_MocA"/>
    <property type="match status" value="1"/>
</dbReference>
<dbReference type="SUPFAM" id="SSF51735">
    <property type="entry name" value="NAD(P)-binding Rossmann-fold domains"/>
    <property type="match status" value="1"/>
</dbReference>
<sequence>MSNDAIQGLPRGDWQVSSEIPLPRRRDYPIAIVGAGSIVNDAHLPAYRKAGFNVIGIYDRDADKAGATAARYGIDTVYASLDDVLASPAAIVDVAVPARENYAIATRVAQAGKALLLQKPMAEDLATAEAIVAAVEEAGIVAAVNQQARWMPAALAMRDLIGRGLLGEIYQVSFLINVLTPWDTWPWIVAGEHVEVMYHSIHYLDTIRALLGREPRLVFADGSTVPGFSTGGETRTTIQLIFDGQLRATVVDTHHNSGGLVDQFATFRVEGTEGSAVAELGLLKNYPTGVPDSFRYMSHNLQSGTWISPDLAGSWFPDAFIGTMASVMRGLEGAPGAPETSLRDNLGTLRIVMAAYHSMVSHSAVDPQSL</sequence>
<dbReference type="InterPro" id="IPR000683">
    <property type="entry name" value="Gfo/Idh/MocA-like_OxRdtase_N"/>
</dbReference>
<evidence type="ECO:0000256" key="1">
    <source>
        <dbReference type="ARBA" id="ARBA00010928"/>
    </source>
</evidence>
<keyword evidence="6" id="KW-1185">Reference proteome</keyword>
<comment type="similarity">
    <text evidence="1">Belongs to the Gfo/Idh/MocA family.</text>
</comment>
<evidence type="ECO:0000259" key="4">
    <source>
        <dbReference type="Pfam" id="PF22725"/>
    </source>
</evidence>
<comment type="caution">
    <text evidence="5">The sequence shown here is derived from an EMBL/GenBank/DDBJ whole genome shotgun (WGS) entry which is preliminary data.</text>
</comment>
<dbReference type="Gene3D" id="3.30.360.10">
    <property type="entry name" value="Dihydrodipicolinate Reductase, domain 2"/>
    <property type="match status" value="1"/>
</dbReference>
<dbReference type="InterPro" id="IPR051317">
    <property type="entry name" value="Gfo/Idh/MocA_oxidoreduct"/>
</dbReference>
<protein>
    <submittedName>
        <fullName evidence="5">Oxidoreductase</fullName>
    </submittedName>
</protein>
<name>A0ABQ6G3I1_9CHLR</name>
<organism evidence="5 6">
    <name type="scientific">Dictyobacter halimunensis</name>
    <dbReference type="NCBI Taxonomy" id="3026934"/>
    <lineage>
        <taxon>Bacteria</taxon>
        <taxon>Bacillati</taxon>
        <taxon>Chloroflexota</taxon>
        <taxon>Ktedonobacteria</taxon>
        <taxon>Ktedonobacterales</taxon>
        <taxon>Dictyobacteraceae</taxon>
        <taxon>Dictyobacter</taxon>
    </lineage>
</organism>
<dbReference type="PANTHER" id="PTHR43708">
    <property type="entry name" value="CONSERVED EXPRESSED OXIDOREDUCTASE (EUROFUNG)"/>
    <property type="match status" value="1"/>
</dbReference>
<dbReference type="Proteomes" id="UP001344906">
    <property type="component" value="Unassembled WGS sequence"/>
</dbReference>
<evidence type="ECO:0000256" key="2">
    <source>
        <dbReference type="ARBA" id="ARBA00023002"/>
    </source>
</evidence>
<dbReference type="InterPro" id="IPR036291">
    <property type="entry name" value="NAD(P)-bd_dom_sf"/>
</dbReference>
<reference evidence="5 6" key="1">
    <citation type="submission" date="2023-02" db="EMBL/GenBank/DDBJ databases">
        <title>Dictyobacter halimunensis sp. nov., a new member of the class Ktedonobacteria from forest soil in a geothermal area.</title>
        <authorList>
            <person name="Rachmania M.K."/>
            <person name="Ningsih F."/>
            <person name="Sakai Y."/>
            <person name="Yabe S."/>
            <person name="Yokota A."/>
            <person name="Sjamsuridzal W."/>
        </authorList>
    </citation>
    <scope>NUCLEOTIDE SEQUENCE [LARGE SCALE GENOMIC DNA]</scope>
    <source>
        <strain evidence="5 6">S3.2.2.5</strain>
    </source>
</reference>
<dbReference type="Pfam" id="PF22725">
    <property type="entry name" value="GFO_IDH_MocA_C3"/>
    <property type="match status" value="1"/>
</dbReference>
<evidence type="ECO:0000313" key="6">
    <source>
        <dbReference type="Proteomes" id="UP001344906"/>
    </source>
</evidence>
<keyword evidence="2" id="KW-0560">Oxidoreductase</keyword>
<accession>A0ABQ6G3I1</accession>
<evidence type="ECO:0000259" key="3">
    <source>
        <dbReference type="Pfam" id="PF01408"/>
    </source>
</evidence>
<dbReference type="SUPFAM" id="SSF55347">
    <property type="entry name" value="Glyceraldehyde-3-phosphate dehydrogenase-like, C-terminal domain"/>
    <property type="match status" value="1"/>
</dbReference>
<gene>
    <name evidence="5" type="ORF">KDH_78880</name>
</gene>
<dbReference type="InterPro" id="IPR055170">
    <property type="entry name" value="GFO_IDH_MocA-like_dom"/>
</dbReference>
<dbReference type="RefSeq" id="WP_338258353.1">
    <property type="nucleotide sequence ID" value="NZ_BSRI01000002.1"/>
</dbReference>
<feature type="domain" description="Gfo/Idh/MocA-like oxidoreductase N-terminal" evidence="3">
    <location>
        <begin position="30"/>
        <end position="145"/>
    </location>
</feature>
<proteinExistence type="inferred from homology"/>